<keyword evidence="14" id="KW-1185">Reference proteome</keyword>
<reference evidence="14" key="1">
    <citation type="journal article" date="2014" name="Genome Biol.">
        <title>Genome analysis of a major urban malaria vector mosquito, Anopheles stephensi.</title>
        <authorList>
            <person name="Jiang X."/>
            <person name="Peery A."/>
            <person name="Hall A.B."/>
            <person name="Sharma A."/>
            <person name="Chen X.G."/>
            <person name="Waterhouse R.M."/>
            <person name="Komissarov A."/>
            <person name="Riehle M.M."/>
            <person name="Shouche Y."/>
            <person name="Sharakhova M.V."/>
            <person name="Lawson D."/>
            <person name="Pakpour N."/>
            <person name="Arensburger P."/>
            <person name="Davidson V.L."/>
            <person name="Eiglmeier K."/>
            <person name="Emrich S."/>
            <person name="George P."/>
            <person name="Kennedy R.C."/>
            <person name="Mane S.P."/>
            <person name="Maslen G."/>
            <person name="Oringanje C."/>
            <person name="Qi Y."/>
            <person name="Settlage R."/>
            <person name="Tojo M."/>
            <person name="Tubio J.M."/>
            <person name="Unger M.F."/>
            <person name="Wang B."/>
            <person name="Vernick K.D."/>
            <person name="Ribeiro J.M."/>
            <person name="James A.A."/>
            <person name="Michel K."/>
            <person name="Riehle M.A."/>
            <person name="Luckhart S."/>
            <person name="Sharakhov I.V."/>
            <person name="Tu Z."/>
        </authorList>
    </citation>
    <scope>NUCLEOTIDE SEQUENCE [LARGE SCALE GENOMIC DNA]</scope>
    <source>
        <strain evidence="14">Indian</strain>
    </source>
</reference>
<evidence type="ECO:0000256" key="5">
    <source>
        <dbReference type="ARBA" id="ARBA00022618"/>
    </source>
</evidence>
<dbReference type="OMA" id="FELQMKH"/>
<proteinExistence type="inferred from homology"/>
<dbReference type="GO" id="GO:0008017">
    <property type="term" value="F:microtubule binding"/>
    <property type="evidence" value="ECO:0007669"/>
    <property type="project" value="TreeGrafter"/>
</dbReference>
<dbReference type="STRING" id="30069.A0A182YJP2"/>
<keyword evidence="8" id="KW-0238">DNA-binding</keyword>
<dbReference type="GO" id="GO:0003677">
    <property type="term" value="F:DNA binding"/>
    <property type="evidence" value="ECO:0007669"/>
    <property type="project" value="UniProtKB-KW"/>
</dbReference>
<sequence length="1334" mass="144020">MNRLDESESTPKKRNPKQLQQLEAIARDAVTKSGRKVKRPAHLDSPDRVVSASPSSEPRKSVAVRAQTASEPGHATTPVKRATTKGQSISATEEVRGSRKTIAAIKTTNSGKVDTPKGKTAKESIVDDGVGISKSGRKIKIPAKLAEFDSDVLSSPSRKNAVPEHDEPVKDKPTKTPGRTKTPAKSAMKNITLEDDVEEGGNKVSRKTPGRRAKSVAPSGEPEQETVSTTRRRGVTSLFSAEAPPAEPTHPSTPGKRMEKSLLNAATANILPKTPGRRAKSMAPPRDATCETESKTSKKTAQTPGRRAGKSIANPPSESSKSPRSESPVPEKETVQKTPGRRAGKSMLQAATVAESPTAQRAAAKTPDRRRLLKYSAEDNIESAESTAAEEVISRSGRKIKPKKVFDFEQDEKTTEQTADNSRKRKAESTEDSSLDTMMSPMKRKAMATGDDTEQTPKLKGRLFAQTDSNASVDGSVSRSGRKIKPKKMYGFEDGESAPGSSPTADEESAARKSARSTLATKAKTVSTSSKARVTSSAELMAESRPMESDQQTEDSVDEPHTFITKRGVNDHHPSKYQHMHDETDHAEVSSEPVIIRTSIGFGKPKVQKQAPPEQRVEDDDDSSRHDAQLVGNSADVTSSPGGRPSVAAINEKQGVLSSPKQQADKKQESEESRATNSSVNNTVANEVMGTDEEGSYIPEGPVKVLVDESEPSAKDSTEADKQETPEQEEFNTEKPDSNDVEMEPEKALLDVGDEDEEKKEVTNDETMTKEESSDTLLVAEMSEEVPEKQQTDLEETESSEDKTKPVNSIALPDVANSDGFKTSVKQEASDKCSPANQPEVIEIMDNSVVEAFCKQIKDDPAHDGADGGCATSTPQAVRSALLQHQIQDEGRKRSFSASAADTEQNVTLQSPAKSNVHHHGTSPSVADAAPCTPDPKLPLEKQEASNKCSPATQPEVIEIMDSPAVAAFCQQINDEAAHGADGGSAISTSLTVRPSLLQHQQQNEGRKRSLSASAADTTIKRNVTFHSPANSTMLVETIDERLMLKSLHDQQQQHQDTLESSCSKGIGEKLHKIRKRSLSEHKPSEMKRNKVSKLPNFKSIHANHFNRMESLADFMNRKESRAKQLLSSCSPATKLLSNSNSVTADAVKNLPQVSGVQCGGPGPFLKRLVSLIFIAVTSMMKKVPPSTTKPFVFKSAGGGGIPVASSGAAAALFVKRTKEAPTAAKSAAGLGEHHHHQELSTTATAAASIAKKPIPSDTERMANRLKQFHSTFKPKKIGTGTADKTTAADASQPAVDERPVEQLRSKQSQILKGVRTNRRFELQMKHRDNVQHQ</sequence>
<feature type="compositionally biased region" description="Basic and acidic residues" evidence="12">
    <location>
        <begin position="759"/>
        <end position="773"/>
    </location>
</feature>
<evidence type="ECO:0000256" key="11">
    <source>
        <dbReference type="ARBA" id="ARBA00023306"/>
    </source>
</evidence>
<comment type="subcellular location">
    <subcellularLocation>
        <location evidence="2">Cytoplasm</location>
        <location evidence="2">Cytoskeleton</location>
        <location evidence="2">Spindle</location>
    </subcellularLocation>
    <subcellularLocation>
        <location evidence="1">Nucleus</location>
    </subcellularLocation>
</comment>
<keyword evidence="10" id="KW-0539">Nucleus</keyword>
<feature type="region of interest" description="Disordered" evidence="12">
    <location>
        <begin position="1225"/>
        <end position="1257"/>
    </location>
</feature>
<evidence type="ECO:0000256" key="2">
    <source>
        <dbReference type="ARBA" id="ARBA00004186"/>
    </source>
</evidence>
<evidence type="ECO:0000256" key="1">
    <source>
        <dbReference type="ARBA" id="ARBA00004123"/>
    </source>
</evidence>
<evidence type="ECO:0000313" key="14">
    <source>
        <dbReference type="Proteomes" id="UP000076408"/>
    </source>
</evidence>
<evidence type="ECO:0000256" key="9">
    <source>
        <dbReference type="ARBA" id="ARBA00023212"/>
    </source>
</evidence>
<keyword evidence="5" id="KW-0132">Cell division</keyword>
<keyword evidence="11" id="KW-0131">Cell cycle</keyword>
<keyword evidence="4" id="KW-0963">Cytoplasm</keyword>
<evidence type="ECO:0000256" key="8">
    <source>
        <dbReference type="ARBA" id="ARBA00023125"/>
    </source>
</evidence>
<comment type="similarity">
    <text evidence="3">Belongs to the NUSAP family.</text>
</comment>
<dbReference type="Proteomes" id="UP000076408">
    <property type="component" value="Unassembled WGS sequence"/>
</dbReference>
<feature type="compositionally biased region" description="Polar residues" evidence="12">
    <location>
        <begin position="896"/>
        <end position="914"/>
    </location>
</feature>
<feature type="compositionally biased region" description="Polar residues" evidence="12">
    <location>
        <begin position="466"/>
        <end position="479"/>
    </location>
</feature>
<dbReference type="PANTHER" id="PTHR15874:SF1">
    <property type="entry name" value="NUCLEOLAR AND SPINDLE-ASSOCIATED PROTEIN 1"/>
    <property type="match status" value="1"/>
</dbReference>
<evidence type="ECO:0000256" key="7">
    <source>
        <dbReference type="ARBA" id="ARBA00022776"/>
    </source>
</evidence>
<evidence type="ECO:0000256" key="3">
    <source>
        <dbReference type="ARBA" id="ARBA00009702"/>
    </source>
</evidence>
<feature type="compositionally biased region" description="Basic and acidic residues" evidence="12">
    <location>
        <begin position="1"/>
        <end position="11"/>
    </location>
</feature>
<feature type="compositionally biased region" description="Basic and acidic residues" evidence="12">
    <location>
        <begin position="568"/>
        <end position="589"/>
    </location>
</feature>
<dbReference type="GO" id="GO:0000281">
    <property type="term" value="P:mitotic cytokinesis"/>
    <property type="evidence" value="ECO:0007669"/>
    <property type="project" value="InterPro"/>
</dbReference>
<feature type="compositionally biased region" description="Low complexity" evidence="12">
    <location>
        <begin position="1279"/>
        <end position="1291"/>
    </location>
</feature>
<feature type="compositionally biased region" description="Polar residues" evidence="12">
    <location>
        <begin position="631"/>
        <end position="641"/>
    </location>
</feature>
<reference evidence="13" key="2">
    <citation type="submission" date="2020-05" db="UniProtKB">
        <authorList>
            <consortium name="EnsemblMetazoa"/>
        </authorList>
    </citation>
    <scope>IDENTIFICATION</scope>
    <source>
        <strain evidence="13">Indian</strain>
    </source>
</reference>
<dbReference type="VEuPathDB" id="VectorBase:ASTEI20_033251"/>
<dbReference type="VEuPathDB" id="VectorBase:ASTE002901"/>
<keyword evidence="6" id="KW-0493">Microtubule</keyword>
<dbReference type="InterPro" id="IPR026756">
    <property type="entry name" value="NuSAP"/>
</dbReference>
<dbReference type="GO" id="GO:0005730">
    <property type="term" value="C:nucleolus"/>
    <property type="evidence" value="ECO:0007669"/>
    <property type="project" value="TreeGrafter"/>
</dbReference>
<dbReference type="EnsemblMetazoa" id="ASTEI08678-RA">
    <property type="protein sequence ID" value="ASTEI08678-PA"/>
    <property type="gene ID" value="ASTEI08678"/>
</dbReference>
<dbReference type="GO" id="GO:0040001">
    <property type="term" value="P:establishment of mitotic spindle localization"/>
    <property type="evidence" value="ECO:0007669"/>
    <property type="project" value="InterPro"/>
</dbReference>
<feature type="region of interest" description="Disordered" evidence="12">
    <location>
        <begin position="1"/>
        <end position="120"/>
    </location>
</feature>
<feature type="compositionally biased region" description="Basic and acidic residues" evidence="12">
    <location>
        <begin position="1296"/>
        <end position="1305"/>
    </location>
</feature>
<feature type="compositionally biased region" description="Basic and acidic residues" evidence="12">
    <location>
        <begin position="663"/>
        <end position="674"/>
    </location>
</feature>
<feature type="compositionally biased region" description="Basic and acidic residues" evidence="12">
    <location>
        <begin position="732"/>
        <end position="749"/>
    </location>
</feature>
<feature type="region of interest" description="Disordered" evidence="12">
    <location>
        <begin position="1269"/>
        <end position="1308"/>
    </location>
</feature>
<dbReference type="VEuPathDB" id="VectorBase:ASTEI08678"/>
<dbReference type="GO" id="GO:0072686">
    <property type="term" value="C:mitotic spindle"/>
    <property type="evidence" value="ECO:0007669"/>
    <property type="project" value="TreeGrafter"/>
</dbReference>
<dbReference type="PANTHER" id="PTHR15874">
    <property type="entry name" value="NUCLEOLAR AND SPINDLE-ASSOCIATED PROTEIN 1"/>
    <property type="match status" value="1"/>
</dbReference>
<keyword evidence="7" id="KW-0498">Mitosis</keyword>
<feature type="region of interest" description="Disordered" evidence="12">
    <location>
        <begin position="149"/>
        <end position="838"/>
    </location>
</feature>
<evidence type="ECO:0000256" key="4">
    <source>
        <dbReference type="ARBA" id="ARBA00022490"/>
    </source>
</evidence>
<accession>A0A182YJP2</accession>
<organism evidence="13 14">
    <name type="scientific">Anopheles stephensi</name>
    <name type="common">Indo-Pakistan malaria mosquito</name>
    <dbReference type="NCBI Taxonomy" id="30069"/>
    <lineage>
        <taxon>Eukaryota</taxon>
        <taxon>Metazoa</taxon>
        <taxon>Ecdysozoa</taxon>
        <taxon>Arthropoda</taxon>
        <taxon>Hexapoda</taxon>
        <taxon>Insecta</taxon>
        <taxon>Pterygota</taxon>
        <taxon>Neoptera</taxon>
        <taxon>Endopterygota</taxon>
        <taxon>Diptera</taxon>
        <taxon>Nematocera</taxon>
        <taxon>Culicoidea</taxon>
        <taxon>Culicidae</taxon>
        <taxon>Anophelinae</taxon>
        <taxon>Anopheles</taxon>
    </lineage>
</organism>
<feature type="region of interest" description="Disordered" evidence="12">
    <location>
        <begin position="886"/>
        <end position="951"/>
    </location>
</feature>
<protein>
    <submittedName>
        <fullName evidence="13">Uncharacterized protein</fullName>
    </submittedName>
</protein>
<evidence type="ECO:0000256" key="10">
    <source>
        <dbReference type="ARBA" id="ARBA00023242"/>
    </source>
</evidence>
<feature type="compositionally biased region" description="Basic and acidic residues" evidence="12">
    <location>
        <begin position="712"/>
        <end position="725"/>
    </location>
</feature>
<feature type="compositionally biased region" description="Basic and acidic residues" evidence="12">
    <location>
        <begin position="161"/>
        <end position="174"/>
    </location>
</feature>
<evidence type="ECO:0000256" key="12">
    <source>
        <dbReference type="SAM" id="MobiDB-lite"/>
    </source>
</evidence>
<evidence type="ECO:0000256" key="6">
    <source>
        <dbReference type="ARBA" id="ARBA00022701"/>
    </source>
</evidence>
<feature type="compositionally biased region" description="Polar residues" evidence="12">
    <location>
        <begin position="675"/>
        <end position="685"/>
    </location>
</feature>
<evidence type="ECO:0000313" key="13">
    <source>
        <dbReference type="EnsemblMetazoa" id="ASTEI08678-PA"/>
    </source>
</evidence>
<name>A0A182YJP2_ANOST</name>
<feature type="compositionally biased region" description="Basic and acidic residues" evidence="12">
    <location>
        <begin position="321"/>
        <end position="335"/>
    </location>
</feature>
<dbReference type="GO" id="GO:0005874">
    <property type="term" value="C:microtubule"/>
    <property type="evidence" value="ECO:0007669"/>
    <property type="project" value="UniProtKB-KW"/>
</dbReference>
<feature type="compositionally biased region" description="Basic and acidic residues" evidence="12">
    <location>
        <begin position="404"/>
        <end position="415"/>
    </location>
</feature>
<feature type="compositionally biased region" description="Low complexity" evidence="12">
    <location>
        <begin position="175"/>
        <end position="185"/>
    </location>
</feature>
<feature type="compositionally biased region" description="Polar residues" evidence="12">
    <location>
        <begin position="516"/>
        <end position="538"/>
    </location>
</feature>
<feature type="compositionally biased region" description="Low complexity" evidence="12">
    <location>
        <begin position="1241"/>
        <end position="1257"/>
    </location>
</feature>
<dbReference type="GO" id="GO:0007076">
    <property type="term" value="P:mitotic chromosome condensation"/>
    <property type="evidence" value="ECO:0007669"/>
    <property type="project" value="TreeGrafter"/>
</dbReference>
<keyword evidence="9" id="KW-0206">Cytoskeleton</keyword>
<feature type="compositionally biased region" description="Basic residues" evidence="12">
    <location>
        <begin position="204"/>
        <end position="214"/>
    </location>
</feature>